<dbReference type="Gene3D" id="1.10.220.150">
    <property type="entry name" value="Arf GTPase activating protein"/>
    <property type="match status" value="1"/>
</dbReference>
<dbReference type="EMBL" id="UZAD01000976">
    <property type="protein sequence ID" value="VDN84616.1"/>
    <property type="molecule type" value="Genomic_DNA"/>
</dbReference>
<dbReference type="InterPro" id="IPR037278">
    <property type="entry name" value="ARFGAP/RecO"/>
</dbReference>
<dbReference type="GO" id="GO:0000139">
    <property type="term" value="C:Golgi membrane"/>
    <property type="evidence" value="ECO:0007669"/>
    <property type="project" value="GOC"/>
</dbReference>
<dbReference type="InterPro" id="IPR038508">
    <property type="entry name" value="ArfGAP_dom_sf"/>
</dbReference>
<dbReference type="CDD" id="cd08959">
    <property type="entry name" value="ArfGap_ArfGap1_like"/>
    <property type="match status" value="1"/>
</dbReference>
<dbReference type="PRINTS" id="PR00405">
    <property type="entry name" value="REVINTRACTNG"/>
</dbReference>
<evidence type="ECO:0000256" key="2">
    <source>
        <dbReference type="ARBA" id="ARBA00022723"/>
    </source>
</evidence>
<accession>A0A0N4T5H9</accession>
<dbReference type="FunFam" id="1.10.220.150:FF:000004">
    <property type="entry name" value="Putative ADP-ribosylation factor GTPase-activating protein 2"/>
    <property type="match status" value="1"/>
</dbReference>
<dbReference type="InterPro" id="IPR001164">
    <property type="entry name" value="ArfGAP_dom"/>
</dbReference>
<evidence type="ECO:0000313" key="7">
    <source>
        <dbReference type="EMBL" id="VDN84616.1"/>
    </source>
</evidence>
<dbReference type="WBParaSite" id="BPAG_0000346001-mRNA-1">
    <property type="protein sequence ID" value="BPAG_0000346001-mRNA-1"/>
    <property type="gene ID" value="BPAG_0000346001"/>
</dbReference>
<dbReference type="PANTHER" id="PTHR45686:SF4">
    <property type="entry name" value="ADP-RIBOSYLATION FACTOR GTPASE ACTIVATING PROTEIN 3, ISOFORM H"/>
    <property type="match status" value="1"/>
</dbReference>
<organism evidence="9">
    <name type="scientific">Brugia pahangi</name>
    <name type="common">Filarial nematode worm</name>
    <dbReference type="NCBI Taxonomy" id="6280"/>
    <lineage>
        <taxon>Eukaryota</taxon>
        <taxon>Metazoa</taxon>
        <taxon>Ecdysozoa</taxon>
        <taxon>Nematoda</taxon>
        <taxon>Chromadorea</taxon>
        <taxon>Rhabditida</taxon>
        <taxon>Spirurina</taxon>
        <taxon>Spiruromorpha</taxon>
        <taxon>Filarioidea</taxon>
        <taxon>Onchocercidae</taxon>
        <taxon>Brugia</taxon>
    </lineage>
</organism>
<evidence type="ECO:0000256" key="1">
    <source>
        <dbReference type="ARBA" id="ARBA00022468"/>
    </source>
</evidence>
<gene>
    <name evidence="7" type="ORF">BPAG_LOCUS3430</name>
</gene>
<dbReference type="GO" id="GO:0005096">
    <property type="term" value="F:GTPase activator activity"/>
    <property type="evidence" value="ECO:0007669"/>
    <property type="project" value="UniProtKB-KW"/>
</dbReference>
<dbReference type="GO" id="GO:0008270">
    <property type="term" value="F:zinc ion binding"/>
    <property type="evidence" value="ECO:0007669"/>
    <property type="project" value="UniProtKB-KW"/>
</dbReference>
<dbReference type="SMART" id="SM00105">
    <property type="entry name" value="ArfGap"/>
    <property type="match status" value="1"/>
</dbReference>
<dbReference type="PANTHER" id="PTHR45686">
    <property type="entry name" value="ADP-RIBOSYLATION FACTOR GTPASE ACTIVATING PROTEIN 3, ISOFORM H-RELATED"/>
    <property type="match status" value="1"/>
</dbReference>
<dbReference type="Pfam" id="PF01412">
    <property type="entry name" value="ArfGap"/>
    <property type="match status" value="1"/>
</dbReference>
<dbReference type="PROSITE" id="PS50115">
    <property type="entry name" value="ARFGAP"/>
    <property type="match status" value="1"/>
</dbReference>
<evidence type="ECO:0000256" key="5">
    <source>
        <dbReference type="PROSITE-ProRule" id="PRU00288"/>
    </source>
</evidence>
<keyword evidence="1" id="KW-0343">GTPase activation</keyword>
<keyword evidence="2" id="KW-0479">Metal-binding</keyword>
<protein>
    <submittedName>
        <fullName evidence="9">Arf-GAP domain-containing protein</fullName>
    </submittedName>
</protein>
<dbReference type="GO" id="GO:0048205">
    <property type="term" value="P:COPI coating of Golgi vesicle"/>
    <property type="evidence" value="ECO:0007669"/>
    <property type="project" value="TreeGrafter"/>
</dbReference>
<dbReference type="STRING" id="6280.A0A0N4T5H9"/>
<dbReference type="SUPFAM" id="SSF57863">
    <property type="entry name" value="ArfGap/RecO-like zinc finger"/>
    <property type="match status" value="1"/>
</dbReference>
<dbReference type="AlphaFoldDB" id="A0A0N4T5H9"/>
<evidence type="ECO:0000313" key="8">
    <source>
        <dbReference type="Proteomes" id="UP000278627"/>
    </source>
</evidence>
<reference evidence="7 8" key="2">
    <citation type="submission" date="2018-11" db="EMBL/GenBank/DDBJ databases">
        <authorList>
            <consortium name="Pathogen Informatics"/>
        </authorList>
    </citation>
    <scope>NUCLEOTIDE SEQUENCE [LARGE SCALE GENOMIC DNA]</scope>
</reference>
<dbReference type="Proteomes" id="UP000278627">
    <property type="component" value="Unassembled WGS sequence"/>
</dbReference>
<keyword evidence="4" id="KW-0862">Zinc</keyword>
<proteinExistence type="predicted"/>
<evidence type="ECO:0000313" key="9">
    <source>
        <dbReference type="WBParaSite" id="BPAG_0000346001-mRNA-1"/>
    </source>
</evidence>
<keyword evidence="8" id="KW-1185">Reference proteome</keyword>
<evidence type="ECO:0000259" key="6">
    <source>
        <dbReference type="PROSITE" id="PS50115"/>
    </source>
</evidence>
<evidence type="ECO:0000256" key="4">
    <source>
        <dbReference type="ARBA" id="ARBA00022833"/>
    </source>
</evidence>
<keyword evidence="3 5" id="KW-0863">Zinc-finger</keyword>
<reference evidence="9" key="1">
    <citation type="submission" date="2017-02" db="UniProtKB">
        <authorList>
            <consortium name="WormBaseParasite"/>
        </authorList>
    </citation>
    <scope>IDENTIFICATION</scope>
</reference>
<name>A0A0N4T5H9_BRUPA</name>
<sequence>MHFSALTKKQITCKLATQIMCTLQYVHVPALRFRIWLRGTKSLRDVSFHFCGLPSIGRVTLGVGHLVLSVPIACHFKMGAAEEAPLKADIQTVFRKLRALPCNKECFDCGARNPSWASVTYGIYICIDCSAVHRNLGVHISFVRSTTLDTKWTWLQLRAMQVGGNAKANNFFKHHGCNTNDAQQKYNSKASNLYRVRNFVFSLFEKHQP</sequence>
<feature type="domain" description="Arf-GAP" evidence="6">
    <location>
        <begin position="91"/>
        <end position="209"/>
    </location>
</feature>
<evidence type="ECO:0000256" key="3">
    <source>
        <dbReference type="ARBA" id="ARBA00022771"/>
    </source>
</evidence>